<dbReference type="InterPro" id="IPR023031">
    <property type="entry name" value="OPRT"/>
</dbReference>
<comment type="pathway">
    <text evidence="1">Pyrimidine metabolism; UMP biosynthesis via de novo pathway; UMP from orotate: step 2/2.</text>
</comment>
<feature type="binding site" description="in other chain" evidence="9">
    <location>
        <position position="379"/>
    </location>
    <ligand>
        <name>5-phospho-alpha-D-ribose 1-diphosphate</name>
        <dbReference type="ChEBI" id="CHEBI:58017"/>
        <note>ligand shared between dimeric partners</note>
    </ligand>
</feature>
<evidence type="ECO:0000256" key="1">
    <source>
        <dbReference type="ARBA" id="ARBA00004861"/>
    </source>
</evidence>
<name>B7KAZ8_GLOC7</name>
<keyword evidence="9" id="KW-0460">Magnesium</keyword>
<comment type="pathway">
    <text evidence="2 9">Pyrimidine metabolism; UMP biosynthesis via de novo pathway; UMP from orotate: step 1/2.</text>
</comment>
<feature type="binding site" evidence="9">
    <location>
        <position position="378"/>
    </location>
    <ligand>
        <name>5-phospho-alpha-D-ribose 1-diphosphate</name>
        <dbReference type="ChEBI" id="CHEBI:58017"/>
        <note>ligand shared between dimeric partners</note>
    </ligand>
</feature>
<evidence type="ECO:0000256" key="8">
    <source>
        <dbReference type="ARBA" id="ARBA00049157"/>
    </source>
</evidence>
<evidence type="ECO:0000256" key="5">
    <source>
        <dbReference type="ARBA" id="ARBA00022793"/>
    </source>
</evidence>
<dbReference type="PANTHER" id="PTHR19278">
    <property type="entry name" value="OROTATE PHOSPHORIBOSYLTRANSFERASE"/>
    <property type="match status" value="1"/>
</dbReference>
<dbReference type="NCBIfam" id="TIGR00336">
    <property type="entry name" value="pyrE"/>
    <property type="match status" value="1"/>
</dbReference>
<protein>
    <recommendedName>
        <fullName evidence="9">Orotate phosphoribosyltransferase</fullName>
        <shortName evidence="9">OPRT</shortName>
        <shortName evidence="9">OPRTase</shortName>
        <ecNumber evidence="9">2.4.2.10</ecNumber>
    </recommendedName>
</protein>
<dbReference type="InterPro" id="IPR011060">
    <property type="entry name" value="RibuloseP-bd_barrel"/>
</dbReference>
<dbReference type="HOGENOM" id="CLU_027768_0_0_3"/>
<dbReference type="AlphaFoldDB" id="B7KAZ8"/>
<evidence type="ECO:0000256" key="4">
    <source>
        <dbReference type="ARBA" id="ARBA00022679"/>
    </source>
</evidence>
<dbReference type="KEGG" id="cyc:PCC7424_1671"/>
<dbReference type="STRING" id="65393.PCC7424_1671"/>
<feature type="binding site" evidence="9">
    <location>
        <position position="382"/>
    </location>
    <ligand>
        <name>5-phospho-alpha-D-ribose 1-diphosphate</name>
        <dbReference type="ChEBI" id="CHEBI:58017"/>
        <note>ligand shared between dimeric partners</note>
    </ligand>
</feature>
<dbReference type="OrthoDB" id="9802134at2"/>
<dbReference type="eggNOG" id="COG0461">
    <property type="taxonomic scope" value="Bacteria"/>
</dbReference>
<dbReference type="PANTHER" id="PTHR19278:SF9">
    <property type="entry name" value="URIDINE 5'-MONOPHOSPHATE SYNTHASE"/>
    <property type="match status" value="1"/>
</dbReference>
<comment type="function">
    <text evidence="9">Catalyzes the transfer of a ribosyl phosphate group from 5-phosphoribose 1-diphosphate to orotate, leading to the formation of orotidine monophosphate (OMP).</text>
</comment>
<organism evidence="11 12">
    <name type="scientific">Gloeothece citriformis (strain PCC 7424)</name>
    <name type="common">Cyanothece sp. (strain PCC 7424)</name>
    <dbReference type="NCBI Taxonomy" id="65393"/>
    <lineage>
        <taxon>Bacteria</taxon>
        <taxon>Bacillati</taxon>
        <taxon>Cyanobacteriota</taxon>
        <taxon>Cyanophyceae</taxon>
        <taxon>Oscillatoriophycideae</taxon>
        <taxon>Chroococcales</taxon>
        <taxon>Aphanothecaceae</taxon>
        <taxon>Gloeothece</taxon>
        <taxon>Gloeothece citriformis</taxon>
    </lineage>
</organism>
<sequence>MSFFEKLETAIAHNQSLLVVGLDPNPEMMPFSEEIGDNSDVLIPRLWEWLNLIIEETSDLVCAYKPTLGFYQALGIKGLELLLKVLDAIPKTIPIILDAKHGDLNTSTVFARTIFEQWQVDAVTLTPYAGLDHVASFLVYPDKGVFILCHTSNPGATNLQEYPTADNPFYLQVVREAQTWGANEQIFLEVGTTKPEVINNIRNCATERIILLRSIWEQKHNFKQILTAGLTVEGNGLLIPVPQDLLSHPNIKQEINALREDINQIRTGVKKEELREQLWTPNLCFLEQHPHQNLILQLFDIGCILFGEYVQASGATFSYYIDLRPIISNPQLFHQVLQAYAEILETLTFDRIAGIPYGSLPTATGLSLLLHHPMIYPRKEVKAHGTRRPVEGTFHPGEKVVVVDDILITGKSAMEGAEKLKSVGLNVEDIVVFIDHEEGVKDKLKNNGYNAYSVLSISEITQTLYEAGRINEQQYHSLTEKH</sequence>
<dbReference type="InterPro" id="IPR004467">
    <property type="entry name" value="Or_phspho_trans_dom"/>
</dbReference>
<keyword evidence="7" id="KW-0456">Lyase</keyword>
<reference evidence="12" key="1">
    <citation type="journal article" date="2011" name="MBio">
        <title>Novel metabolic attributes of the genus Cyanothece, comprising a group of unicellular nitrogen-fixing Cyanobacteria.</title>
        <authorList>
            <person name="Bandyopadhyay A."/>
            <person name="Elvitigala T."/>
            <person name="Welsh E."/>
            <person name="Stockel J."/>
            <person name="Liberton M."/>
            <person name="Min H."/>
            <person name="Sherman L.A."/>
            <person name="Pakrasi H.B."/>
        </authorList>
    </citation>
    <scope>NUCLEOTIDE SEQUENCE [LARGE SCALE GENOMIC DNA]</scope>
    <source>
        <strain evidence="12">PCC 7424</strain>
    </source>
</reference>
<keyword evidence="5" id="KW-0210">Decarboxylase</keyword>
<dbReference type="GO" id="GO:0004590">
    <property type="term" value="F:orotidine-5'-phosphate decarboxylase activity"/>
    <property type="evidence" value="ECO:0007669"/>
    <property type="project" value="UniProtKB-UniRule"/>
</dbReference>
<comment type="similarity">
    <text evidence="9">Belongs to the purine/pyrimidine phosphoribosyltransferase family. PyrE subfamily.</text>
</comment>
<dbReference type="InterPro" id="IPR011995">
    <property type="entry name" value="OMPdecase_type-2"/>
</dbReference>
<feature type="binding site" evidence="9">
    <location>
        <position position="384"/>
    </location>
    <ligand>
        <name>5-phospho-alpha-D-ribose 1-diphosphate</name>
        <dbReference type="ChEBI" id="CHEBI:58017"/>
        <note>ligand shared between dimeric partners</note>
    </ligand>
</feature>
<feature type="binding site" description="in other chain" evidence="9">
    <location>
        <begin position="404"/>
        <end position="412"/>
    </location>
    <ligand>
        <name>5-phospho-alpha-D-ribose 1-diphosphate</name>
        <dbReference type="ChEBI" id="CHEBI:58017"/>
        <note>ligand shared between dimeric partners</note>
    </ligand>
</feature>
<dbReference type="GO" id="GO:0000287">
    <property type="term" value="F:magnesium ion binding"/>
    <property type="evidence" value="ECO:0007669"/>
    <property type="project" value="UniProtKB-UniRule"/>
</dbReference>
<dbReference type="Gene3D" id="3.20.20.70">
    <property type="entry name" value="Aldolase class I"/>
    <property type="match status" value="1"/>
</dbReference>
<dbReference type="Pfam" id="PF00156">
    <property type="entry name" value="Pribosyltran"/>
    <property type="match status" value="1"/>
</dbReference>
<keyword evidence="3 9" id="KW-0328">Glycosyltransferase</keyword>
<dbReference type="Gene3D" id="3.40.50.2020">
    <property type="match status" value="1"/>
</dbReference>
<dbReference type="UniPathway" id="UPA00070">
    <property type="reaction ID" value="UER00119"/>
</dbReference>
<feature type="domain" description="Orotidine 5'-phosphate decarboxylase" evidence="10">
    <location>
        <begin position="17"/>
        <end position="258"/>
    </location>
</feature>
<comment type="caution">
    <text evidence="9">Lacks conserved residue(s) required for the propagation of feature annotation.</text>
</comment>
<dbReference type="InterPro" id="IPR029057">
    <property type="entry name" value="PRTase-like"/>
</dbReference>
<comment type="catalytic activity">
    <reaction evidence="8">
        <text>orotidine 5'-phosphate + H(+) = UMP + CO2</text>
        <dbReference type="Rhea" id="RHEA:11596"/>
        <dbReference type="ChEBI" id="CHEBI:15378"/>
        <dbReference type="ChEBI" id="CHEBI:16526"/>
        <dbReference type="ChEBI" id="CHEBI:57538"/>
        <dbReference type="ChEBI" id="CHEBI:57865"/>
        <dbReference type="EC" id="4.1.1.23"/>
    </reaction>
</comment>
<dbReference type="GO" id="GO:0044205">
    <property type="term" value="P:'de novo' UMP biosynthetic process"/>
    <property type="evidence" value="ECO:0007669"/>
    <property type="project" value="UniProtKB-UniRule"/>
</dbReference>
<dbReference type="Pfam" id="PF00215">
    <property type="entry name" value="OMPdecase"/>
    <property type="match status" value="1"/>
</dbReference>
<evidence type="ECO:0000313" key="12">
    <source>
        <dbReference type="Proteomes" id="UP000002384"/>
    </source>
</evidence>
<dbReference type="SMART" id="SM00934">
    <property type="entry name" value="OMPdecase"/>
    <property type="match status" value="1"/>
</dbReference>
<dbReference type="GO" id="GO:0004588">
    <property type="term" value="F:orotate phosphoribosyltransferase activity"/>
    <property type="evidence" value="ECO:0007669"/>
    <property type="project" value="UniProtKB-UniRule"/>
</dbReference>
<dbReference type="InterPro" id="IPR000836">
    <property type="entry name" value="PRTase_dom"/>
</dbReference>
<dbReference type="eggNOG" id="COG0284">
    <property type="taxonomic scope" value="Bacteria"/>
</dbReference>
<evidence type="ECO:0000256" key="6">
    <source>
        <dbReference type="ARBA" id="ARBA00022975"/>
    </source>
</evidence>
<dbReference type="CDD" id="cd04725">
    <property type="entry name" value="OMP_decarboxylase_like"/>
    <property type="match status" value="1"/>
</dbReference>
<evidence type="ECO:0000259" key="10">
    <source>
        <dbReference type="SMART" id="SM00934"/>
    </source>
</evidence>
<dbReference type="EMBL" id="CP001291">
    <property type="protein sequence ID" value="ACK70108.1"/>
    <property type="molecule type" value="Genomic_DNA"/>
</dbReference>
<dbReference type="CDD" id="cd06223">
    <property type="entry name" value="PRTases_typeI"/>
    <property type="match status" value="1"/>
</dbReference>
<dbReference type="Proteomes" id="UP000002384">
    <property type="component" value="Chromosome"/>
</dbReference>
<evidence type="ECO:0000256" key="9">
    <source>
        <dbReference type="HAMAP-Rule" id="MF_01208"/>
    </source>
</evidence>
<dbReference type="SUPFAM" id="SSF51366">
    <property type="entry name" value="Ribulose-phoshate binding barrel"/>
    <property type="match status" value="1"/>
</dbReference>
<keyword evidence="6 9" id="KW-0665">Pyrimidine biosynthesis</keyword>
<comment type="catalytic activity">
    <reaction evidence="9">
        <text>orotidine 5'-phosphate + diphosphate = orotate + 5-phospho-alpha-D-ribose 1-diphosphate</text>
        <dbReference type="Rhea" id="RHEA:10380"/>
        <dbReference type="ChEBI" id="CHEBI:30839"/>
        <dbReference type="ChEBI" id="CHEBI:33019"/>
        <dbReference type="ChEBI" id="CHEBI:57538"/>
        <dbReference type="ChEBI" id="CHEBI:58017"/>
        <dbReference type="EC" id="2.4.2.10"/>
    </reaction>
</comment>
<keyword evidence="12" id="KW-1185">Reference proteome</keyword>
<evidence type="ECO:0000313" key="11">
    <source>
        <dbReference type="EMBL" id="ACK70108.1"/>
    </source>
</evidence>
<evidence type="ECO:0000256" key="2">
    <source>
        <dbReference type="ARBA" id="ARBA00004889"/>
    </source>
</evidence>
<dbReference type="RefSeq" id="WP_012599052.1">
    <property type="nucleotide sequence ID" value="NC_011729.1"/>
</dbReference>
<comment type="cofactor">
    <cofactor evidence="9">
        <name>Mg(2+)</name>
        <dbReference type="ChEBI" id="CHEBI:18420"/>
    </cofactor>
</comment>
<dbReference type="InterPro" id="IPR013785">
    <property type="entry name" value="Aldolase_TIM"/>
</dbReference>
<evidence type="ECO:0000256" key="7">
    <source>
        <dbReference type="ARBA" id="ARBA00023239"/>
    </source>
</evidence>
<evidence type="ECO:0000256" key="3">
    <source>
        <dbReference type="ARBA" id="ARBA00022676"/>
    </source>
</evidence>
<dbReference type="SUPFAM" id="SSF53271">
    <property type="entry name" value="PRTase-like"/>
    <property type="match status" value="1"/>
</dbReference>
<accession>B7KAZ8</accession>
<proteinExistence type="inferred from homology"/>
<keyword evidence="4 9" id="KW-0808">Transferase</keyword>
<dbReference type="HAMAP" id="MF_01208">
    <property type="entry name" value="PyrE"/>
    <property type="match status" value="1"/>
</dbReference>
<dbReference type="InterPro" id="IPR001754">
    <property type="entry name" value="OMPdeCOase_dom"/>
</dbReference>
<dbReference type="EC" id="2.4.2.10" evidence="9"/>
<dbReference type="GO" id="GO:0006207">
    <property type="term" value="P:'de novo' pyrimidine nucleobase biosynthetic process"/>
    <property type="evidence" value="ECO:0007669"/>
    <property type="project" value="InterPro"/>
</dbReference>
<gene>
    <name evidence="9" type="primary">pyrE</name>
    <name evidence="11" type="ordered locus">PCC7424_1671</name>
</gene>
<dbReference type="NCBIfam" id="TIGR02127">
    <property type="entry name" value="pyrF_sub2"/>
    <property type="match status" value="1"/>
</dbReference>
<dbReference type="NCBIfam" id="NF004034">
    <property type="entry name" value="PRK05500.1"/>
    <property type="match status" value="1"/>
</dbReference>
<comment type="subunit">
    <text evidence="9">Homodimer.</text>
</comment>